<dbReference type="InterPro" id="IPR027417">
    <property type="entry name" value="P-loop_NTPase"/>
</dbReference>
<dbReference type="STRING" id="1619234.SAMN05421730_10653"/>
<gene>
    <name evidence="1" type="ORF">SAMN05421730_10653</name>
</gene>
<keyword evidence="1" id="KW-0547">Nucleotide-binding</keyword>
<protein>
    <submittedName>
        <fullName evidence="1">ATP-binding cassette, subfamily B</fullName>
    </submittedName>
</protein>
<organism evidence="1 2">
    <name type="scientific">Anaerobium acetethylicum</name>
    <dbReference type="NCBI Taxonomy" id="1619234"/>
    <lineage>
        <taxon>Bacteria</taxon>
        <taxon>Bacillati</taxon>
        <taxon>Bacillota</taxon>
        <taxon>Clostridia</taxon>
        <taxon>Lachnospirales</taxon>
        <taxon>Lachnospiraceae</taxon>
        <taxon>Anaerobium</taxon>
    </lineage>
</organism>
<dbReference type="SUPFAM" id="SSF52540">
    <property type="entry name" value="P-loop containing nucleoside triphosphate hydrolases"/>
    <property type="match status" value="1"/>
</dbReference>
<reference evidence="1 2" key="1">
    <citation type="submission" date="2016-09" db="EMBL/GenBank/DDBJ databases">
        <authorList>
            <person name="Capua I."/>
            <person name="De Benedictis P."/>
            <person name="Joannis T."/>
            <person name="Lombin L.H."/>
            <person name="Cattoli G."/>
        </authorList>
    </citation>
    <scope>NUCLEOTIDE SEQUENCE [LARGE SCALE GENOMIC DNA]</scope>
    <source>
        <strain evidence="1 2">GluBS11</strain>
    </source>
</reference>
<keyword evidence="1" id="KW-0067">ATP-binding</keyword>
<dbReference type="PANTHER" id="PTHR43394:SF7">
    <property type="entry name" value="ABC TRANSPORTER B FAMILY MEMBER 28"/>
    <property type="match status" value="1"/>
</dbReference>
<dbReference type="InterPro" id="IPR039421">
    <property type="entry name" value="Type_1_exporter"/>
</dbReference>
<dbReference type="RefSeq" id="WP_207648922.1">
    <property type="nucleotide sequence ID" value="NZ_FMKA01000065.1"/>
</dbReference>
<evidence type="ECO:0000313" key="2">
    <source>
        <dbReference type="Proteomes" id="UP000199315"/>
    </source>
</evidence>
<dbReference type="GO" id="GO:0090374">
    <property type="term" value="P:oligopeptide export from mitochondrion"/>
    <property type="evidence" value="ECO:0007669"/>
    <property type="project" value="TreeGrafter"/>
</dbReference>
<evidence type="ECO:0000313" key="1">
    <source>
        <dbReference type="EMBL" id="SCP99845.1"/>
    </source>
</evidence>
<dbReference type="GO" id="GO:0015421">
    <property type="term" value="F:ABC-type oligopeptide transporter activity"/>
    <property type="evidence" value="ECO:0007669"/>
    <property type="project" value="TreeGrafter"/>
</dbReference>
<proteinExistence type="predicted"/>
<dbReference type="Proteomes" id="UP000199315">
    <property type="component" value="Unassembled WGS sequence"/>
</dbReference>
<dbReference type="Gene3D" id="3.40.50.300">
    <property type="entry name" value="P-loop containing nucleotide triphosphate hydrolases"/>
    <property type="match status" value="1"/>
</dbReference>
<accession>A0A1D3TZ74</accession>
<dbReference type="AlphaFoldDB" id="A0A1D3TZ74"/>
<dbReference type="PANTHER" id="PTHR43394">
    <property type="entry name" value="ATP-DEPENDENT PERMEASE MDL1, MITOCHONDRIAL"/>
    <property type="match status" value="1"/>
</dbReference>
<sequence>MLIIAHRLATVKNCDEIIVMDQGEVAERGSHEELLEKKGQYYRLWEMQQGNFILKKEEDIIMAAYEDMPGEVDENEICYT</sequence>
<name>A0A1D3TZ74_9FIRM</name>
<dbReference type="EMBL" id="FMKA01000065">
    <property type="protein sequence ID" value="SCP99845.1"/>
    <property type="molecule type" value="Genomic_DNA"/>
</dbReference>
<keyword evidence="2" id="KW-1185">Reference proteome</keyword>
<dbReference type="GO" id="GO:0005524">
    <property type="term" value="F:ATP binding"/>
    <property type="evidence" value="ECO:0007669"/>
    <property type="project" value="UniProtKB-KW"/>
</dbReference>